<dbReference type="PANTHER" id="PTHR24567:SF74">
    <property type="entry name" value="HTH-TYPE TRANSCRIPTIONAL REGULATOR ARCR"/>
    <property type="match status" value="1"/>
</dbReference>
<evidence type="ECO:0000256" key="2">
    <source>
        <dbReference type="ARBA" id="ARBA00023125"/>
    </source>
</evidence>
<dbReference type="EMBL" id="JAMPKK010000106">
    <property type="protein sequence ID" value="MEP0868046.1"/>
    <property type="molecule type" value="Genomic_DNA"/>
</dbReference>
<sequence length="242" mass="26993">MSSQSYLPIKNQLLAALSETEYQRLIPHLELVSLSLNQVLYDAGELIEHVYFFNQGMCSLITIMENGAIVEVGLVGKEGMVGLPVCWGGNTTINQAMVQIPGTAMRMKAEHLKTEFNRGGKLHSLLLRYTQALFTHACQSTACNRLHTIEERLARWLFNVQDRMESDLLPLTQEFLSHMLGARRSGVTVAAGTLSQAGMICYSRGKITILDRESLEATSCECYRVIKNEYDRLLGKGSSEIC</sequence>
<dbReference type="InterPro" id="IPR012318">
    <property type="entry name" value="HTH_CRP"/>
</dbReference>
<dbReference type="Gene3D" id="1.10.10.10">
    <property type="entry name" value="Winged helix-like DNA-binding domain superfamily/Winged helix DNA-binding domain"/>
    <property type="match status" value="1"/>
</dbReference>
<dbReference type="PROSITE" id="PS50042">
    <property type="entry name" value="CNMP_BINDING_3"/>
    <property type="match status" value="1"/>
</dbReference>
<dbReference type="SUPFAM" id="SSF51206">
    <property type="entry name" value="cAMP-binding domain-like"/>
    <property type="match status" value="1"/>
</dbReference>
<evidence type="ECO:0000313" key="6">
    <source>
        <dbReference type="EMBL" id="MEP0868046.1"/>
    </source>
</evidence>
<dbReference type="InterPro" id="IPR050397">
    <property type="entry name" value="Env_Response_Regulators"/>
</dbReference>
<organism evidence="6 7">
    <name type="scientific">Funiculus sociatus GB2-A5</name>
    <dbReference type="NCBI Taxonomy" id="2933946"/>
    <lineage>
        <taxon>Bacteria</taxon>
        <taxon>Bacillati</taxon>
        <taxon>Cyanobacteriota</taxon>
        <taxon>Cyanophyceae</taxon>
        <taxon>Coleofasciculales</taxon>
        <taxon>Coleofasciculaceae</taxon>
        <taxon>Funiculus</taxon>
    </lineage>
</organism>
<name>A0ABV0JX56_9CYAN</name>
<evidence type="ECO:0000256" key="3">
    <source>
        <dbReference type="ARBA" id="ARBA00023163"/>
    </source>
</evidence>
<evidence type="ECO:0000259" key="4">
    <source>
        <dbReference type="PROSITE" id="PS50042"/>
    </source>
</evidence>
<dbReference type="Pfam" id="PF00027">
    <property type="entry name" value="cNMP_binding"/>
    <property type="match status" value="1"/>
</dbReference>
<accession>A0ABV0JX56</accession>
<reference evidence="6 7" key="1">
    <citation type="submission" date="2022-04" db="EMBL/GenBank/DDBJ databases">
        <title>Positive selection, recombination, and allopatry shape intraspecific diversity of widespread and dominant cyanobacteria.</title>
        <authorList>
            <person name="Wei J."/>
            <person name="Shu W."/>
            <person name="Hu C."/>
        </authorList>
    </citation>
    <scope>NUCLEOTIDE SEQUENCE [LARGE SCALE GENOMIC DNA]</scope>
    <source>
        <strain evidence="6 7">GB2-A5</strain>
    </source>
</reference>
<dbReference type="CDD" id="cd00038">
    <property type="entry name" value="CAP_ED"/>
    <property type="match status" value="1"/>
</dbReference>
<dbReference type="PROSITE" id="PS51063">
    <property type="entry name" value="HTH_CRP_2"/>
    <property type="match status" value="1"/>
</dbReference>
<dbReference type="PANTHER" id="PTHR24567">
    <property type="entry name" value="CRP FAMILY TRANSCRIPTIONAL REGULATORY PROTEIN"/>
    <property type="match status" value="1"/>
</dbReference>
<dbReference type="InterPro" id="IPR036388">
    <property type="entry name" value="WH-like_DNA-bd_sf"/>
</dbReference>
<evidence type="ECO:0000313" key="7">
    <source>
        <dbReference type="Proteomes" id="UP001442494"/>
    </source>
</evidence>
<dbReference type="Proteomes" id="UP001442494">
    <property type="component" value="Unassembled WGS sequence"/>
</dbReference>
<feature type="domain" description="HTH crp-type" evidence="5">
    <location>
        <begin position="147"/>
        <end position="213"/>
    </location>
</feature>
<proteinExistence type="predicted"/>
<dbReference type="InterPro" id="IPR000595">
    <property type="entry name" value="cNMP-bd_dom"/>
</dbReference>
<keyword evidence="2" id="KW-0238">DNA-binding</keyword>
<keyword evidence="7" id="KW-1185">Reference proteome</keyword>
<keyword evidence="1" id="KW-0805">Transcription regulation</keyword>
<dbReference type="InterPro" id="IPR036390">
    <property type="entry name" value="WH_DNA-bd_sf"/>
</dbReference>
<evidence type="ECO:0000259" key="5">
    <source>
        <dbReference type="PROSITE" id="PS51063"/>
    </source>
</evidence>
<evidence type="ECO:0000256" key="1">
    <source>
        <dbReference type="ARBA" id="ARBA00023015"/>
    </source>
</evidence>
<dbReference type="RefSeq" id="WP_190420180.1">
    <property type="nucleotide sequence ID" value="NZ_JAMPKK010000106.1"/>
</dbReference>
<protein>
    <submittedName>
        <fullName evidence="6">Crp/Fnr family transcriptional regulator</fullName>
    </submittedName>
</protein>
<dbReference type="Pfam" id="PF13545">
    <property type="entry name" value="HTH_Crp_2"/>
    <property type="match status" value="1"/>
</dbReference>
<feature type="domain" description="Cyclic nucleotide-binding" evidence="4">
    <location>
        <begin position="13"/>
        <end position="82"/>
    </location>
</feature>
<dbReference type="Gene3D" id="2.60.120.10">
    <property type="entry name" value="Jelly Rolls"/>
    <property type="match status" value="1"/>
</dbReference>
<dbReference type="InterPro" id="IPR018490">
    <property type="entry name" value="cNMP-bd_dom_sf"/>
</dbReference>
<dbReference type="SUPFAM" id="SSF46785">
    <property type="entry name" value="Winged helix' DNA-binding domain"/>
    <property type="match status" value="1"/>
</dbReference>
<dbReference type="InterPro" id="IPR014710">
    <property type="entry name" value="RmlC-like_jellyroll"/>
</dbReference>
<dbReference type="SMART" id="SM00100">
    <property type="entry name" value="cNMP"/>
    <property type="match status" value="1"/>
</dbReference>
<keyword evidence="3" id="KW-0804">Transcription</keyword>
<gene>
    <name evidence="6" type="ORF">NDI37_26775</name>
</gene>
<comment type="caution">
    <text evidence="6">The sequence shown here is derived from an EMBL/GenBank/DDBJ whole genome shotgun (WGS) entry which is preliminary data.</text>
</comment>